<comment type="function">
    <text evidence="1">Required for efficient biogenesis of the 60S ribosomal subunit.</text>
</comment>
<feature type="compositionally biased region" description="Low complexity" evidence="8">
    <location>
        <begin position="20"/>
        <end position="32"/>
    </location>
</feature>
<evidence type="ECO:0000313" key="10">
    <source>
        <dbReference type="EMBL" id="WVN89756.1"/>
    </source>
</evidence>
<proteinExistence type="inferred from homology"/>
<dbReference type="KEGG" id="cdep:91089195"/>
<dbReference type="InterPro" id="IPR051898">
    <property type="entry name" value="Ribosome_Assembly_3"/>
</dbReference>
<evidence type="ECO:0000256" key="8">
    <source>
        <dbReference type="SAM" id="MobiDB-lite"/>
    </source>
</evidence>
<comment type="subcellular location">
    <subcellularLocation>
        <location evidence="2">Nucleus</location>
        <location evidence="2">Nucleolus</location>
    </subcellularLocation>
</comment>
<dbReference type="GeneID" id="91089195"/>
<keyword evidence="6" id="KW-0539">Nucleus</keyword>
<sequence>MSTPHPTQKTNRRKRRRRQVSISSSSSDNSLSSDEEVEPVAKPATESMDVDGDSSSASSSSSSSESSSSEDSNSDSDSISISSTTKAPARSTSPATTKQRRRYSTNSPTPPPPITLPSFLDASQKISAIESQEEIERREKFKTVYMNKLVEGFGGELEKLRENDPAMGPKRLQLLIDSLAVGIDIYNDPKRSDDGGVDEVGLLLGSDS</sequence>
<feature type="domain" description="Ribosome-assembly protein 3 C-terminal" evidence="9">
    <location>
        <begin position="141"/>
        <end position="187"/>
    </location>
</feature>
<dbReference type="InterPro" id="IPR028217">
    <property type="entry name" value="Rsa3_C"/>
</dbReference>
<reference evidence="10" key="1">
    <citation type="submission" date="2016-06" db="EMBL/GenBank/DDBJ databases">
        <authorList>
            <person name="Cuomo C."/>
            <person name="Litvintseva A."/>
            <person name="Heitman J."/>
            <person name="Chen Y."/>
            <person name="Sun S."/>
            <person name="Springer D."/>
            <person name="Dromer F."/>
            <person name="Young S."/>
            <person name="Zeng Q."/>
            <person name="Chapman S."/>
            <person name="Gujja S."/>
            <person name="Saif S."/>
            <person name="Birren B."/>
        </authorList>
    </citation>
    <scope>NUCLEOTIDE SEQUENCE</scope>
    <source>
        <strain evidence="10">CBS 7841</strain>
    </source>
</reference>
<evidence type="ECO:0000256" key="1">
    <source>
        <dbReference type="ARBA" id="ARBA00003035"/>
    </source>
</evidence>
<gene>
    <name evidence="10" type="ORF">L203_104986</name>
</gene>
<feature type="compositionally biased region" description="Polar residues" evidence="8">
    <location>
        <begin position="84"/>
        <end position="97"/>
    </location>
</feature>
<comment type="similarity">
    <text evidence="3">Belongs to the RSA3 family.</text>
</comment>
<feature type="region of interest" description="Disordered" evidence="8">
    <location>
        <begin position="1"/>
        <end position="119"/>
    </location>
</feature>
<evidence type="ECO:0000256" key="7">
    <source>
        <dbReference type="ARBA" id="ARBA00023274"/>
    </source>
</evidence>
<keyword evidence="7" id="KW-0687">Ribonucleoprotein</keyword>
<evidence type="ECO:0000313" key="11">
    <source>
        <dbReference type="Proteomes" id="UP000094043"/>
    </source>
</evidence>
<evidence type="ECO:0000259" key="9">
    <source>
        <dbReference type="Pfam" id="PF14615"/>
    </source>
</evidence>
<reference evidence="10" key="2">
    <citation type="journal article" date="2022" name="Elife">
        <title>Obligate sexual reproduction of a homothallic fungus closely related to the Cryptococcus pathogenic species complex.</title>
        <authorList>
            <person name="Passer A.R."/>
            <person name="Clancey S.A."/>
            <person name="Shea T."/>
            <person name="David-Palma M."/>
            <person name="Averette A.F."/>
            <person name="Boekhout T."/>
            <person name="Porcel B.M."/>
            <person name="Nowrousian M."/>
            <person name="Cuomo C.A."/>
            <person name="Sun S."/>
            <person name="Heitman J."/>
            <person name="Coelho M.A."/>
        </authorList>
    </citation>
    <scope>NUCLEOTIDE SEQUENCE</scope>
    <source>
        <strain evidence="10">CBS 7841</strain>
    </source>
</reference>
<evidence type="ECO:0000256" key="4">
    <source>
        <dbReference type="ARBA" id="ARBA00015339"/>
    </source>
</evidence>
<evidence type="ECO:0000256" key="6">
    <source>
        <dbReference type="ARBA" id="ARBA00023242"/>
    </source>
</evidence>
<evidence type="ECO:0000256" key="3">
    <source>
        <dbReference type="ARBA" id="ARBA00006256"/>
    </source>
</evidence>
<dbReference type="PANTHER" id="PTHR28127:SF1">
    <property type="entry name" value="RIBOSOME ASSEMBLY PROTEIN 3"/>
    <property type="match status" value="1"/>
</dbReference>
<reference evidence="10" key="3">
    <citation type="submission" date="2024-01" db="EMBL/GenBank/DDBJ databases">
        <authorList>
            <person name="Coelho M.A."/>
            <person name="David-Palma M."/>
            <person name="Shea T."/>
            <person name="Sun S."/>
            <person name="Cuomo C.A."/>
            <person name="Heitman J."/>
        </authorList>
    </citation>
    <scope>NUCLEOTIDE SEQUENCE</scope>
    <source>
        <strain evidence="10">CBS 7841</strain>
    </source>
</reference>
<dbReference type="Pfam" id="PF14615">
    <property type="entry name" value="Rsa3"/>
    <property type="match status" value="1"/>
</dbReference>
<dbReference type="RefSeq" id="XP_066070456.1">
    <property type="nucleotide sequence ID" value="XM_066214359.1"/>
</dbReference>
<evidence type="ECO:0000256" key="5">
    <source>
        <dbReference type="ARBA" id="ARBA00022517"/>
    </source>
</evidence>
<keyword evidence="5" id="KW-0690">Ribosome biogenesis</keyword>
<feature type="compositionally biased region" description="Low complexity" evidence="8">
    <location>
        <begin position="53"/>
        <end position="83"/>
    </location>
</feature>
<dbReference type="GO" id="GO:0000027">
    <property type="term" value="P:ribosomal large subunit assembly"/>
    <property type="evidence" value="ECO:0007669"/>
    <property type="project" value="TreeGrafter"/>
</dbReference>
<dbReference type="GO" id="GO:0030687">
    <property type="term" value="C:preribosome, large subunit precursor"/>
    <property type="evidence" value="ECO:0007669"/>
    <property type="project" value="TreeGrafter"/>
</dbReference>
<dbReference type="GO" id="GO:0005730">
    <property type="term" value="C:nucleolus"/>
    <property type="evidence" value="ECO:0007669"/>
    <property type="project" value="UniProtKB-SubCell"/>
</dbReference>
<protein>
    <recommendedName>
        <fullName evidence="4">Ribosome assembly protein 3</fullName>
    </recommendedName>
</protein>
<organism evidence="10 11">
    <name type="scientific">Cryptococcus depauperatus CBS 7841</name>
    <dbReference type="NCBI Taxonomy" id="1295531"/>
    <lineage>
        <taxon>Eukaryota</taxon>
        <taxon>Fungi</taxon>
        <taxon>Dikarya</taxon>
        <taxon>Basidiomycota</taxon>
        <taxon>Agaricomycotina</taxon>
        <taxon>Tremellomycetes</taxon>
        <taxon>Tremellales</taxon>
        <taxon>Cryptococcaceae</taxon>
        <taxon>Cryptococcus</taxon>
    </lineage>
</organism>
<dbReference type="EMBL" id="CP143789">
    <property type="protein sequence ID" value="WVN89756.1"/>
    <property type="molecule type" value="Genomic_DNA"/>
</dbReference>
<dbReference type="PANTHER" id="PTHR28127">
    <property type="entry name" value="RIBOSOME ASSEMBLY PROTEIN 3"/>
    <property type="match status" value="1"/>
</dbReference>
<dbReference type="Proteomes" id="UP000094043">
    <property type="component" value="Chromosome 6"/>
</dbReference>
<accession>A0AAJ8JWL8</accession>
<name>A0AAJ8JWL8_9TREE</name>
<evidence type="ECO:0000256" key="2">
    <source>
        <dbReference type="ARBA" id="ARBA00004604"/>
    </source>
</evidence>
<keyword evidence="11" id="KW-1185">Reference proteome</keyword>
<feature type="compositionally biased region" description="Basic residues" evidence="8">
    <location>
        <begin position="10"/>
        <end position="19"/>
    </location>
</feature>
<dbReference type="AlphaFoldDB" id="A0AAJ8JWL8"/>